<protein>
    <submittedName>
        <fullName evidence="2">Uncharacterized protein</fullName>
    </submittedName>
</protein>
<keyword evidence="3" id="KW-1185">Reference proteome</keyword>
<sequence length="60" mass="6260">MHCSVCEATTHNSRFHKKDKDPQASQAIGSQAPQASQAIGSQAPQAFQAIGSQVPQALGI</sequence>
<reference evidence="2" key="1">
    <citation type="submission" date="2019-07" db="EMBL/GenBank/DDBJ databases">
        <authorList>
            <person name="Dittberner H."/>
        </authorList>
    </citation>
    <scope>NUCLEOTIDE SEQUENCE [LARGE SCALE GENOMIC DNA]</scope>
</reference>
<name>A0A565BJ11_9BRAS</name>
<evidence type="ECO:0000313" key="2">
    <source>
        <dbReference type="EMBL" id="VVB01632.1"/>
    </source>
</evidence>
<organism evidence="2 3">
    <name type="scientific">Arabis nemorensis</name>
    <dbReference type="NCBI Taxonomy" id="586526"/>
    <lineage>
        <taxon>Eukaryota</taxon>
        <taxon>Viridiplantae</taxon>
        <taxon>Streptophyta</taxon>
        <taxon>Embryophyta</taxon>
        <taxon>Tracheophyta</taxon>
        <taxon>Spermatophyta</taxon>
        <taxon>Magnoliopsida</taxon>
        <taxon>eudicotyledons</taxon>
        <taxon>Gunneridae</taxon>
        <taxon>Pentapetalae</taxon>
        <taxon>rosids</taxon>
        <taxon>malvids</taxon>
        <taxon>Brassicales</taxon>
        <taxon>Brassicaceae</taxon>
        <taxon>Arabideae</taxon>
        <taxon>Arabis</taxon>
    </lineage>
</organism>
<feature type="region of interest" description="Disordered" evidence="1">
    <location>
        <begin position="1"/>
        <end position="40"/>
    </location>
</feature>
<proteinExistence type="predicted"/>
<gene>
    <name evidence="2" type="ORF">ANE_LOCUS12076</name>
</gene>
<evidence type="ECO:0000313" key="3">
    <source>
        <dbReference type="Proteomes" id="UP000489600"/>
    </source>
</evidence>
<dbReference type="AlphaFoldDB" id="A0A565BJ11"/>
<dbReference type="Proteomes" id="UP000489600">
    <property type="component" value="Unassembled WGS sequence"/>
</dbReference>
<evidence type="ECO:0000256" key="1">
    <source>
        <dbReference type="SAM" id="MobiDB-lite"/>
    </source>
</evidence>
<accession>A0A565BJ11</accession>
<comment type="caution">
    <text evidence="2">The sequence shown here is derived from an EMBL/GenBank/DDBJ whole genome shotgun (WGS) entry which is preliminary data.</text>
</comment>
<feature type="compositionally biased region" description="Polar residues" evidence="1">
    <location>
        <begin position="23"/>
        <end position="40"/>
    </location>
</feature>
<dbReference type="EMBL" id="CABITT030000004">
    <property type="protein sequence ID" value="VVB01632.1"/>
    <property type="molecule type" value="Genomic_DNA"/>
</dbReference>